<keyword evidence="3" id="KW-1185">Reference proteome</keyword>
<feature type="non-terminal residue" evidence="2">
    <location>
        <position position="1"/>
    </location>
</feature>
<evidence type="ECO:0000313" key="2">
    <source>
        <dbReference type="EMBL" id="CAG7719600.1"/>
    </source>
</evidence>
<accession>A0A8J2JLM8</accession>
<feature type="non-terminal residue" evidence="2">
    <location>
        <position position="659"/>
    </location>
</feature>
<dbReference type="CDD" id="cd01644">
    <property type="entry name" value="RT_pepA17"/>
    <property type="match status" value="1"/>
</dbReference>
<dbReference type="EMBL" id="CAJVCH010062772">
    <property type="protein sequence ID" value="CAG7719600.1"/>
    <property type="molecule type" value="Genomic_DNA"/>
</dbReference>
<evidence type="ECO:0000313" key="3">
    <source>
        <dbReference type="Proteomes" id="UP000708208"/>
    </source>
</evidence>
<dbReference type="PROSITE" id="PS50994">
    <property type="entry name" value="INTEGRASE"/>
    <property type="match status" value="1"/>
</dbReference>
<dbReference type="Proteomes" id="UP000708208">
    <property type="component" value="Unassembled WGS sequence"/>
</dbReference>
<feature type="domain" description="Integrase catalytic" evidence="1">
    <location>
        <begin position="563"/>
        <end position="659"/>
    </location>
</feature>
<evidence type="ECO:0000259" key="1">
    <source>
        <dbReference type="PROSITE" id="PS50994"/>
    </source>
</evidence>
<dbReference type="InterPro" id="IPR001584">
    <property type="entry name" value="Integrase_cat-core"/>
</dbReference>
<sequence length="659" mass="74827">MSDKQTFYLPHHAVIKESSTSTKVRVVFDGSAKSSSGQSLNNCMMVGPVVQSDLFTILLRFRRWQIALTADIVKMYRQILITPEQSNLQRILWRFQDNEPIHEYKSVTVTFGTASAPFLATQTICQLAHDEASTYPVAAPVLLKDAYVDDIATGANHVEQAIELYKQLDGITKSACFELSKWVSNSATFMEVIPESKRGTQFPLNFTDDDSVKSLGLYWHPSTDCFKFTVAEFNFDQKLTKRIILSDTAKLFDPLGWMSPVTISPKLFLQTLWKENLDWDETLPYSTTHSWTTYRKSLPLIQDVQLPRCAIIEHCVNLQLHGFSDASEKAYSACVYLRSVSRSDFLLKAIQTEEQISTPDPEYLVEQRKQKVNVNHARSTESILNRYSCLTKLQRAVCWLVRLYNYHHSQCVFKGELTVSELRNATQRLVLVAQREVFSEEIKSLSTGKPLSRKSKLTSLNPFIDPDGCIRVGGRLENAPQLTNNRKHPLILPAHHHLTTLIVRHLHQAHLHAGPTLLVHLLQQKYWIIQAKNVVKFQIRKCIVCTRTRAETAKQLMGNLPASRVTPTRAFLNCGVDYAGPLLLRPMKGRSNKLFKCYIALFVCFSTRAIHLEAVSDMTSDSFLAALHRFISRRGLPAEIHSDCGTNFVGAAKELRHFI</sequence>
<dbReference type="Pfam" id="PF17921">
    <property type="entry name" value="Integrase_H2C2"/>
    <property type="match status" value="1"/>
</dbReference>
<proteinExistence type="predicted"/>
<organism evidence="2 3">
    <name type="scientific">Allacma fusca</name>
    <dbReference type="NCBI Taxonomy" id="39272"/>
    <lineage>
        <taxon>Eukaryota</taxon>
        <taxon>Metazoa</taxon>
        <taxon>Ecdysozoa</taxon>
        <taxon>Arthropoda</taxon>
        <taxon>Hexapoda</taxon>
        <taxon>Collembola</taxon>
        <taxon>Symphypleona</taxon>
        <taxon>Sminthuridae</taxon>
        <taxon>Allacma</taxon>
    </lineage>
</organism>
<comment type="caution">
    <text evidence="2">The sequence shown here is derived from an EMBL/GenBank/DDBJ whole genome shotgun (WGS) entry which is preliminary data.</text>
</comment>
<dbReference type="Pfam" id="PF05380">
    <property type="entry name" value="Peptidase_A17"/>
    <property type="match status" value="1"/>
</dbReference>
<dbReference type="InterPro" id="IPR008042">
    <property type="entry name" value="Retrotrans_Pao"/>
</dbReference>
<dbReference type="AlphaFoldDB" id="A0A8J2JLM8"/>
<dbReference type="GO" id="GO:0015074">
    <property type="term" value="P:DNA integration"/>
    <property type="evidence" value="ECO:0007669"/>
    <property type="project" value="InterPro"/>
</dbReference>
<reference evidence="2" key="1">
    <citation type="submission" date="2021-06" db="EMBL/GenBank/DDBJ databases">
        <authorList>
            <person name="Hodson N. C."/>
            <person name="Mongue J. A."/>
            <person name="Jaron S. K."/>
        </authorList>
    </citation>
    <scope>NUCLEOTIDE SEQUENCE</scope>
</reference>
<dbReference type="PANTHER" id="PTHR47331">
    <property type="entry name" value="PHD-TYPE DOMAIN-CONTAINING PROTEIN"/>
    <property type="match status" value="1"/>
</dbReference>
<gene>
    <name evidence="2" type="ORF">AFUS01_LOCUS8917</name>
</gene>
<name>A0A8J2JLM8_9HEXA</name>
<protein>
    <recommendedName>
        <fullName evidence="1">Integrase catalytic domain-containing protein</fullName>
    </recommendedName>
</protein>
<dbReference type="InterPro" id="IPR041588">
    <property type="entry name" value="Integrase_H2C2"/>
</dbReference>
<dbReference type="OrthoDB" id="8033604at2759"/>